<dbReference type="InterPro" id="IPR029052">
    <property type="entry name" value="Metallo-depent_PP-like"/>
</dbReference>
<feature type="region of interest" description="Disordered" evidence="1">
    <location>
        <begin position="427"/>
        <end position="451"/>
    </location>
</feature>
<dbReference type="PANTHER" id="PTHR43143">
    <property type="entry name" value="METALLOPHOSPHOESTERASE, CALCINEURIN SUPERFAMILY"/>
    <property type="match status" value="1"/>
</dbReference>
<dbReference type="EMBL" id="BONX01000018">
    <property type="protein sequence ID" value="GIG96398.1"/>
    <property type="molecule type" value="Genomic_DNA"/>
</dbReference>
<feature type="domain" description="Calcineurin-like phosphoesterase" evidence="2">
    <location>
        <begin position="56"/>
        <end position="224"/>
    </location>
</feature>
<dbReference type="Pfam" id="PF13385">
    <property type="entry name" value="Laminin_G_3"/>
    <property type="match status" value="1"/>
</dbReference>
<keyword evidence="4" id="KW-1185">Reference proteome</keyword>
<sequence length="627" mass="68537">MRESPSRRGFLQGAGLVGAGLVSGATTGALLPAATLAWRRIGDDDQGTDPDSPRFTLAVIPDTQYLFDGDRGDSEPLAATLRWIVAHRAERNIVFTAHLGDIVENAAAGELAEAGRVFEILDRRRVPYSVLAGNHDIDQSTTDQRGPSHYLEVFGPHRVRRLPTYGGGTPDGYNTYHLFTAAGRQWLLLALDWRPSDGTLDWARSVLAAHPTSPAILTTHDLADADHTGATWLSGHGQRLWDRLIKGSDQIFLTLNGHFWPPGRLVLRNDAGRDVQVHITNYQDRYYGGSGMVRLYSFDLARNTIDVETLSPWTLDQPSERRNALARREVELTDPANRFSLPVDFAERFAGFAPVTRRPPRDPAAVVGDGTVAYWRFDQGRRDGEAMPDGFRVEDLSGQGNHLTRVTLPGSPPEALRWSADHHDDQPAHASLFFSGGRRGRPSSHESQPARGGYLRTVDGAPLNAATFGQGYTVEAFVKLPVDVRETDSGGMGILSRFGAGRDAGKTGADPAEPIALLGLSAGMALKWAVFPVELDGIVANWGHELRAGEWFHVAVVNDGRLSTLYVDGARLLRNPSVPASGLATSGESWLVGAYHHDRIVQQGFYGWIGDIRIADRPLPVDRFLRA</sequence>
<reference evidence="3 4" key="1">
    <citation type="submission" date="2021-01" db="EMBL/GenBank/DDBJ databases">
        <title>Whole genome shotgun sequence of Plantactinospora mayteni NBRC 109088.</title>
        <authorList>
            <person name="Komaki H."/>
            <person name="Tamura T."/>
        </authorList>
    </citation>
    <scope>NUCLEOTIDE SEQUENCE [LARGE SCALE GENOMIC DNA]</scope>
    <source>
        <strain evidence="3 4">NBRC 109088</strain>
    </source>
</reference>
<organism evidence="3 4">
    <name type="scientific">Plantactinospora mayteni</name>
    <dbReference type="NCBI Taxonomy" id="566021"/>
    <lineage>
        <taxon>Bacteria</taxon>
        <taxon>Bacillati</taxon>
        <taxon>Actinomycetota</taxon>
        <taxon>Actinomycetes</taxon>
        <taxon>Micromonosporales</taxon>
        <taxon>Micromonosporaceae</taxon>
        <taxon>Plantactinospora</taxon>
    </lineage>
</organism>
<dbReference type="PROSITE" id="PS51318">
    <property type="entry name" value="TAT"/>
    <property type="match status" value="1"/>
</dbReference>
<dbReference type="Proteomes" id="UP000621500">
    <property type="component" value="Unassembled WGS sequence"/>
</dbReference>
<dbReference type="InterPro" id="IPR004843">
    <property type="entry name" value="Calcineurin-like_PHP"/>
</dbReference>
<evidence type="ECO:0000313" key="4">
    <source>
        <dbReference type="Proteomes" id="UP000621500"/>
    </source>
</evidence>
<dbReference type="Pfam" id="PF00149">
    <property type="entry name" value="Metallophos"/>
    <property type="match status" value="1"/>
</dbReference>
<dbReference type="InterPro" id="IPR051918">
    <property type="entry name" value="STPP_CPPED1"/>
</dbReference>
<dbReference type="Gene3D" id="3.60.21.10">
    <property type="match status" value="1"/>
</dbReference>
<evidence type="ECO:0000259" key="2">
    <source>
        <dbReference type="Pfam" id="PF00149"/>
    </source>
</evidence>
<protein>
    <recommendedName>
        <fullName evidence="2">Calcineurin-like phosphoesterase domain-containing protein</fullName>
    </recommendedName>
</protein>
<name>A0ABQ4EP29_9ACTN</name>
<dbReference type="PANTHER" id="PTHR43143:SF5">
    <property type="entry name" value="SECRETED PROTEIN"/>
    <property type="match status" value="1"/>
</dbReference>
<dbReference type="Gene3D" id="2.60.120.200">
    <property type="match status" value="1"/>
</dbReference>
<dbReference type="InterPro" id="IPR013320">
    <property type="entry name" value="ConA-like_dom_sf"/>
</dbReference>
<dbReference type="RefSeq" id="WP_203857935.1">
    <property type="nucleotide sequence ID" value="NZ_BAAAZQ010000004.1"/>
</dbReference>
<dbReference type="SUPFAM" id="SSF56300">
    <property type="entry name" value="Metallo-dependent phosphatases"/>
    <property type="match status" value="1"/>
</dbReference>
<accession>A0ABQ4EP29</accession>
<dbReference type="InterPro" id="IPR006311">
    <property type="entry name" value="TAT_signal"/>
</dbReference>
<evidence type="ECO:0000313" key="3">
    <source>
        <dbReference type="EMBL" id="GIG96398.1"/>
    </source>
</evidence>
<proteinExistence type="predicted"/>
<comment type="caution">
    <text evidence="3">The sequence shown here is derived from an EMBL/GenBank/DDBJ whole genome shotgun (WGS) entry which is preliminary data.</text>
</comment>
<gene>
    <name evidence="3" type="ORF">Pma05_29710</name>
</gene>
<dbReference type="SUPFAM" id="SSF49899">
    <property type="entry name" value="Concanavalin A-like lectins/glucanases"/>
    <property type="match status" value="1"/>
</dbReference>
<evidence type="ECO:0000256" key="1">
    <source>
        <dbReference type="SAM" id="MobiDB-lite"/>
    </source>
</evidence>